<evidence type="ECO:0000256" key="3">
    <source>
        <dbReference type="ARBA" id="ARBA00022692"/>
    </source>
</evidence>
<dbReference type="HAMAP" id="MF_01129">
    <property type="entry name" value="PPase_energized_pump"/>
    <property type="match status" value="1"/>
</dbReference>
<feature type="transmembrane region" description="Helical" evidence="9">
    <location>
        <begin position="421"/>
        <end position="443"/>
    </location>
</feature>
<protein>
    <recommendedName>
        <fullName evidence="9">Putative K(+)-stimulated pyrophosphate-energized sodium pump</fullName>
        <ecNumber evidence="9">7.2.3.1</ecNumber>
    </recommendedName>
    <alternativeName>
        <fullName evidence="9">Membrane-bound sodium-translocating pyrophosphatase</fullName>
    </alternativeName>
    <alternativeName>
        <fullName evidence="9">Pyrophosphate-energized inorganic pyrophosphatase</fullName>
        <shortName evidence="9">Na(+)-PPase</shortName>
    </alternativeName>
</protein>
<dbReference type="NCBIfam" id="TIGR01104">
    <property type="entry name" value="V_PPase"/>
    <property type="match status" value="1"/>
</dbReference>
<sequence>MDTLLTYLIPLSGIIALLYTFFKSSWVSKQEVGTKKMATISSHISKGAMAFLKAEYKVLAVFVAVVAVILGWSADPQLSSWMVAISFILGAICSGLAGFIGMKVATKANVRTTNAARRSLGEGLNIAFAGGSVMGLGVVGLGVLGLGVLFLFFGNQFGVGTAESVKRVLAVVTGFSFGASSIALFARVGGGIYTKAADVGADLVGKVEAGIPEDHPLNPATIADNVGDNVGDVAGMGADLFESYVGSIIGAMVLGAAFIGLTGFGETNAFGGLNAVLLPLVLAGVGILTSILGTFFVRVKEGGNPQSALNIGEFTSAAVMLVASYLLIHWMLPETWVFNDITYTPNGVFFATIFGLAAGLLIGLITEHYTGTGTNPVKSIVEQSVTGSATNIIAGLGVGMISTAIPIIIIATAIIGAFHFAGLYGIAIAAVGMLSNTGIQLAVDAYGPISDNAGGIAEMSELPDEVRERTDKLDAVGNTTAAIGKGFAIGSAALTALALFAAFITSYEAVNPGTNISISVTDPYVMAALFIGAMLPFLFSALSMKAVGRAAMSMIEEVRRQFKDIPELRAGLDAMARNEGQKLEKWSEEDRDIFEKAEGKAEYEKCVAISTTASLREMVAPGVLAVIVPVAFGFLGGPEMLGGLLAGVTASGVLMALFQSNAGGAWDNAKKMIEEGYEVSGETLGKGSDAHKAAVVGDTVGDPFKDTSGPSLNILLKLMSVVALVIATMI</sequence>
<feature type="transmembrane region" description="Helical" evidence="9">
    <location>
        <begin position="348"/>
        <end position="370"/>
    </location>
</feature>
<name>A0A1M5CXQ1_9BACT</name>
<organism evidence="10 11">
    <name type="scientific">Fodinibius roseus</name>
    <dbReference type="NCBI Taxonomy" id="1194090"/>
    <lineage>
        <taxon>Bacteria</taxon>
        <taxon>Pseudomonadati</taxon>
        <taxon>Balneolota</taxon>
        <taxon>Balneolia</taxon>
        <taxon>Balneolales</taxon>
        <taxon>Balneolaceae</taxon>
        <taxon>Fodinibius</taxon>
    </lineage>
</organism>
<keyword evidence="3 9" id="KW-0812">Transmembrane</keyword>
<dbReference type="GO" id="GO:0012505">
    <property type="term" value="C:endomembrane system"/>
    <property type="evidence" value="ECO:0007669"/>
    <property type="project" value="UniProtKB-SubCell"/>
</dbReference>
<keyword evidence="9" id="KW-0630">Potassium</keyword>
<feature type="transmembrane region" description="Helical" evidence="9">
    <location>
        <begin position="80"/>
        <end position="105"/>
    </location>
</feature>
<evidence type="ECO:0000256" key="8">
    <source>
        <dbReference type="ARBA" id="ARBA00023136"/>
    </source>
</evidence>
<feature type="transmembrane region" description="Helical" evidence="9">
    <location>
        <begin position="641"/>
        <end position="662"/>
    </location>
</feature>
<dbReference type="PANTHER" id="PTHR31998">
    <property type="entry name" value="K(+)-INSENSITIVE PYROPHOSPHATE-ENERGIZED PROTON PUMP"/>
    <property type="match status" value="1"/>
</dbReference>
<feature type="transmembrane region" description="Helical" evidence="9">
    <location>
        <begin position="391"/>
        <end position="415"/>
    </location>
</feature>
<dbReference type="Pfam" id="PF03030">
    <property type="entry name" value="H_PPase"/>
    <property type="match status" value="1"/>
</dbReference>
<dbReference type="GO" id="GO:0004427">
    <property type="term" value="F:inorganic diphosphate phosphatase activity"/>
    <property type="evidence" value="ECO:0007669"/>
    <property type="project" value="UniProtKB-UniRule"/>
</dbReference>
<dbReference type="GO" id="GO:0030955">
    <property type="term" value="F:potassium ion binding"/>
    <property type="evidence" value="ECO:0007669"/>
    <property type="project" value="UniProtKB-UniRule"/>
</dbReference>
<evidence type="ECO:0000256" key="6">
    <source>
        <dbReference type="ARBA" id="ARBA00022989"/>
    </source>
</evidence>
<dbReference type="Proteomes" id="UP000184041">
    <property type="component" value="Unassembled WGS sequence"/>
</dbReference>
<evidence type="ECO:0000256" key="5">
    <source>
        <dbReference type="ARBA" id="ARBA00022967"/>
    </source>
</evidence>
<evidence type="ECO:0000256" key="1">
    <source>
        <dbReference type="ARBA" id="ARBA00004127"/>
    </source>
</evidence>
<keyword evidence="6 9" id="KW-1133">Transmembrane helix</keyword>
<dbReference type="EC" id="7.2.3.1" evidence="9"/>
<comment type="catalytic activity">
    <reaction evidence="9">
        <text>Na(+)(in) + diphosphate + H2O = Na(+)(out) + 2 phosphate + H(+)</text>
        <dbReference type="Rhea" id="RHEA:57884"/>
        <dbReference type="ChEBI" id="CHEBI:15377"/>
        <dbReference type="ChEBI" id="CHEBI:15378"/>
        <dbReference type="ChEBI" id="CHEBI:29101"/>
        <dbReference type="ChEBI" id="CHEBI:33019"/>
        <dbReference type="ChEBI" id="CHEBI:43474"/>
        <dbReference type="EC" id="7.2.3.1"/>
    </reaction>
</comment>
<evidence type="ECO:0000256" key="7">
    <source>
        <dbReference type="ARBA" id="ARBA00023065"/>
    </source>
</evidence>
<comment type="subunit">
    <text evidence="9">Homodimer.</text>
</comment>
<keyword evidence="9" id="KW-1003">Cell membrane</keyword>
<evidence type="ECO:0000256" key="4">
    <source>
        <dbReference type="ARBA" id="ARBA00022842"/>
    </source>
</evidence>
<dbReference type="InterPro" id="IPR004131">
    <property type="entry name" value="PPase-energised_H-pump"/>
</dbReference>
<gene>
    <name evidence="9" type="primary">hppA</name>
    <name evidence="10" type="ORF">SAMN05443144_110125</name>
</gene>
<dbReference type="GO" id="GO:0005886">
    <property type="term" value="C:plasma membrane"/>
    <property type="evidence" value="ECO:0007669"/>
    <property type="project" value="UniProtKB-SubCell"/>
</dbReference>
<keyword evidence="5 9" id="KW-1278">Translocase</keyword>
<evidence type="ECO:0000256" key="2">
    <source>
        <dbReference type="ARBA" id="ARBA00022448"/>
    </source>
</evidence>
<feature type="transmembrane region" description="Helical" evidence="9">
    <location>
        <begin position="6"/>
        <end position="22"/>
    </location>
</feature>
<dbReference type="PIRSF" id="PIRSF001265">
    <property type="entry name" value="H+-PPase"/>
    <property type="match status" value="1"/>
</dbReference>
<comment type="cofactor">
    <cofactor evidence="9">
        <name>Mg(2+)</name>
        <dbReference type="ChEBI" id="CHEBI:18420"/>
    </cofactor>
</comment>
<dbReference type="OrthoDB" id="9808652at2"/>
<feature type="transmembrane region" description="Helical" evidence="9">
    <location>
        <begin position="618"/>
        <end position="635"/>
    </location>
</feature>
<dbReference type="RefSeq" id="WP_073063838.1">
    <property type="nucleotide sequence ID" value="NZ_FQUS01000010.1"/>
</dbReference>
<keyword evidence="9" id="KW-0739">Sodium transport</keyword>
<feature type="transmembrane region" description="Helical" evidence="9">
    <location>
        <begin position="244"/>
        <end position="264"/>
    </location>
</feature>
<keyword evidence="4 9" id="KW-0460">Magnesium</keyword>
<evidence type="ECO:0000313" key="10">
    <source>
        <dbReference type="EMBL" id="SHF59520.1"/>
    </source>
</evidence>
<keyword evidence="7 9" id="KW-0406">Ion transport</keyword>
<keyword evidence="8 9" id="KW-0472">Membrane</keyword>
<dbReference type="NCBIfam" id="NF001955">
    <property type="entry name" value="PRK00733.2-4"/>
    <property type="match status" value="1"/>
</dbReference>
<feature type="site" description="Determinant of potassium dependence" evidence="9">
    <location>
        <position position="481"/>
    </location>
</feature>
<comment type="function">
    <text evidence="9">Sodium pump that utilizes the energy of pyrophosphate hydrolysis as the driving force for Na(+) movement across the membrane.</text>
</comment>
<dbReference type="EMBL" id="FQUS01000010">
    <property type="protein sequence ID" value="SHF59520.1"/>
    <property type="molecule type" value="Genomic_DNA"/>
</dbReference>
<dbReference type="GO" id="GO:0006814">
    <property type="term" value="P:sodium ion transport"/>
    <property type="evidence" value="ECO:0007669"/>
    <property type="project" value="UniProtKB-UniRule"/>
</dbReference>
<reference evidence="10 11" key="1">
    <citation type="submission" date="2016-11" db="EMBL/GenBank/DDBJ databases">
        <authorList>
            <person name="Jaros S."/>
            <person name="Januszkiewicz K."/>
            <person name="Wedrychowicz H."/>
        </authorList>
    </citation>
    <scope>NUCLEOTIDE SEQUENCE [LARGE SCALE GENOMIC DNA]</scope>
    <source>
        <strain evidence="10 11">DSM 21986</strain>
    </source>
</reference>
<feature type="transmembrane region" description="Helical" evidence="9">
    <location>
        <begin position="126"/>
        <end position="153"/>
    </location>
</feature>
<proteinExistence type="inferred from homology"/>
<accession>A0A1M5CXQ1</accession>
<dbReference type="NCBIfam" id="NF001960">
    <property type="entry name" value="PRK00733.3-5"/>
    <property type="match status" value="1"/>
</dbReference>
<keyword evidence="2 9" id="KW-0813">Transport</keyword>
<feature type="transmembrane region" description="Helical" evidence="9">
    <location>
        <begin position="309"/>
        <end position="328"/>
    </location>
</feature>
<feature type="transmembrane region" description="Helical" evidence="9">
    <location>
        <begin position="165"/>
        <end position="186"/>
    </location>
</feature>
<dbReference type="GO" id="GO:0009678">
    <property type="term" value="F:diphosphate hydrolysis-driven proton transmembrane transporter activity"/>
    <property type="evidence" value="ECO:0007669"/>
    <property type="project" value="UniProtKB-UniRule"/>
</dbReference>
<feature type="transmembrane region" description="Helical" evidence="9">
    <location>
        <begin position="56"/>
        <end position="74"/>
    </location>
</feature>
<evidence type="ECO:0000313" key="11">
    <source>
        <dbReference type="Proteomes" id="UP000184041"/>
    </source>
</evidence>
<feature type="transmembrane region" description="Helical" evidence="9">
    <location>
        <begin position="276"/>
        <end position="297"/>
    </location>
</feature>
<comment type="subcellular location">
    <subcellularLocation>
        <location evidence="9">Cell membrane</location>
        <topology evidence="9">Multi-pass membrane protein</topology>
    </subcellularLocation>
    <subcellularLocation>
        <location evidence="1">Endomembrane system</location>
        <topology evidence="1">Multi-pass membrane protein</topology>
    </subcellularLocation>
</comment>
<comment type="similarity">
    <text evidence="9">Belongs to the H(+)-translocating pyrophosphatase (TC 3.A.10) family. K(+)-stimulated subfamily.</text>
</comment>
<keyword evidence="9" id="KW-0915">Sodium</keyword>
<feature type="transmembrane region" description="Helical" evidence="9">
    <location>
        <begin position="524"/>
        <end position="544"/>
    </location>
</feature>
<dbReference type="STRING" id="1194090.SAMN05443144_110125"/>
<evidence type="ECO:0000256" key="9">
    <source>
        <dbReference type="HAMAP-Rule" id="MF_01129"/>
    </source>
</evidence>
<dbReference type="GO" id="GO:0000287">
    <property type="term" value="F:magnesium ion binding"/>
    <property type="evidence" value="ECO:0007669"/>
    <property type="project" value="UniProtKB-UniRule"/>
</dbReference>
<dbReference type="AlphaFoldDB" id="A0A1M5CXQ1"/>
<comment type="caution">
    <text evidence="9">Lacks conserved residue(s) required for the propagation of feature annotation.</text>
</comment>
<keyword evidence="11" id="KW-1185">Reference proteome</keyword>
<comment type="activity regulation">
    <text evidence="9">Requires K(+) for maximal activity.</text>
</comment>
<feature type="transmembrane region" description="Helical" evidence="9">
    <location>
        <begin position="486"/>
        <end position="504"/>
    </location>
</feature>